<keyword evidence="1" id="KW-0812">Transmembrane</keyword>
<sequence>MDIPAWGPTVGGVTGGVIATWLVVYWARGLQAHYRGWSRAALRRRHRTTIWTANILLFVGLLAGVALYPLGGLASNDHRPVLIGFGLASLLPLLALVIIPFLTGRSVREALLAFAVGQGAPVWATYLPFAGGLVCLVVAMVGFLPGGR</sequence>
<keyword evidence="1" id="KW-1133">Transmembrane helix</keyword>
<feature type="transmembrane region" description="Helical" evidence="1">
    <location>
        <begin position="48"/>
        <end position="70"/>
    </location>
</feature>
<protein>
    <recommendedName>
        <fullName evidence="4">Transmembrane protein</fullName>
    </recommendedName>
</protein>
<dbReference type="AlphaFoldDB" id="A0A246HL52"/>
<feature type="transmembrane region" description="Helical" evidence="1">
    <location>
        <begin position="82"/>
        <end position="102"/>
    </location>
</feature>
<feature type="transmembrane region" description="Helical" evidence="1">
    <location>
        <begin position="123"/>
        <end position="144"/>
    </location>
</feature>
<dbReference type="Proteomes" id="UP000198157">
    <property type="component" value="Unassembled WGS sequence"/>
</dbReference>
<evidence type="ECO:0008006" key="4">
    <source>
        <dbReference type="Google" id="ProtNLM"/>
    </source>
</evidence>
<accession>A0A246HL52</accession>
<keyword evidence="1" id="KW-0472">Membrane</keyword>
<organism evidence="2 3">
    <name type="scientific">Stenotrophomonas maltophilia</name>
    <name type="common">Pseudomonas maltophilia</name>
    <name type="synonym">Xanthomonas maltophilia</name>
    <dbReference type="NCBI Taxonomy" id="40324"/>
    <lineage>
        <taxon>Bacteria</taxon>
        <taxon>Pseudomonadati</taxon>
        <taxon>Pseudomonadota</taxon>
        <taxon>Gammaproteobacteria</taxon>
        <taxon>Lysobacterales</taxon>
        <taxon>Lysobacteraceae</taxon>
        <taxon>Stenotrophomonas</taxon>
        <taxon>Stenotrophomonas maltophilia group</taxon>
    </lineage>
</organism>
<comment type="caution">
    <text evidence="2">The sequence shown here is derived from an EMBL/GenBank/DDBJ whole genome shotgun (WGS) entry which is preliminary data.</text>
</comment>
<feature type="transmembrane region" description="Helical" evidence="1">
    <location>
        <begin position="6"/>
        <end position="27"/>
    </location>
</feature>
<name>A0A246HL52_STEMA</name>
<evidence type="ECO:0000256" key="1">
    <source>
        <dbReference type="SAM" id="Phobius"/>
    </source>
</evidence>
<gene>
    <name evidence="2" type="ORF">CEE60_12485</name>
</gene>
<dbReference type="EMBL" id="NIVS01000029">
    <property type="protein sequence ID" value="OWQ52552.1"/>
    <property type="molecule type" value="Genomic_DNA"/>
</dbReference>
<evidence type="ECO:0000313" key="2">
    <source>
        <dbReference type="EMBL" id="OWQ52552.1"/>
    </source>
</evidence>
<reference evidence="2 3" key="1">
    <citation type="submission" date="2017-06" db="EMBL/GenBank/DDBJ databases">
        <authorList>
            <person name="Kim H.J."/>
            <person name="Triplett B.A."/>
        </authorList>
    </citation>
    <scope>NUCLEOTIDE SEQUENCE [LARGE SCALE GENOMIC DNA]</scope>
    <source>
        <strain evidence="2 3">13146</strain>
    </source>
</reference>
<proteinExistence type="predicted"/>
<evidence type="ECO:0000313" key="3">
    <source>
        <dbReference type="Proteomes" id="UP000198157"/>
    </source>
</evidence>